<dbReference type="Proteomes" id="UP001443914">
    <property type="component" value="Unassembled WGS sequence"/>
</dbReference>
<feature type="compositionally biased region" description="Polar residues" evidence="1">
    <location>
        <begin position="1"/>
        <end position="12"/>
    </location>
</feature>
<evidence type="ECO:0000313" key="2">
    <source>
        <dbReference type="EMBL" id="KAK9707048.1"/>
    </source>
</evidence>
<keyword evidence="3" id="KW-1185">Reference proteome</keyword>
<feature type="compositionally biased region" description="Acidic residues" evidence="1">
    <location>
        <begin position="219"/>
        <end position="235"/>
    </location>
</feature>
<feature type="region of interest" description="Disordered" evidence="1">
    <location>
        <begin position="199"/>
        <end position="235"/>
    </location>
</feature>
<evidence type="ECO:0000256" key="1">
    <source>
        <dbReference type="SAM" id="MobiDB-lite"/>
    </source>
</evidence>
<protein>
    <recommendedName>
        <fullName evidence="4">Protein FAR1-RELATED SEQUENCE</fullName>
    </recommendedName>
</protein>
<accession>A0AAW1JPC2</accession>
<evidence type="ECO:0008006" key="4">
    <source>
        <dbReference type="Google" id="ProtNLM"/>
    </source>
</evidence>
<reference evidence="2" key="1">
    <citation type="submission" date="2024-03" db="EMBL/GenBank/DDBJ databases">
        <title>WGS assembly of Saponaria officinalis var. Norfolk2.</title>
        <authorList>
            <person name="Jenkins J."/>
            <person name="Shu S."/>
            <person name="Grimwood J."/>
            <person name="Barry K."/>
            <person name="Goodstein D."/>
            <person name="Schmutz J."/>
            <person name="Leebens-Mack J."/>
            <person name="Osbourn A."/>
        </authorList>
    </citation>
    <scope>NUCLEOTIDE SEQUENCE [LARGE SCALE GENOMIC DNA]</scope>
    <source>
        <strain evidence="2">JIC</strain>
    </source>
</reference>
<comment type="caution">
    <text evidence="2">The sequence shown here is derived from an EMBL/GenBank/DDBJ whole genome shotgun (WGS) entry which is preliminary data.</text>
</comment>
<organism evidence="2 3">
    <name type="scientific">Saponaria officinalis</name>
    <name type="common">Common soapwort</name>
    <name type="synonym">Lychnis saponaria</name>
    <dbReference type="NCBI Taxonomy" id="3572"/>
    <lineage>
        <taxon>Eukaryota</taxon>
        <taxon>Viridiplantae</taxon>
        <taxon>Streptophyta</taxon>
        <taxon>Embryophyta</taxon>
        <taxon>Tracheophyta</taxon>
        <taxon>Spermatophyta</taxon>
        <taxon>Magnoliopsida</taxon>
        <taxon>eudicotyledons</taxon>
        <taxon>Gunneridae</taxon>
        <taxon>Pentapetalae</taxon>
        <taxon>Caryophyllales</taxon>
        <taxon>Caryophyllaceae</taxon>
        <taxon>Caryophylleae</taxon>
        <taxon>Saponaria</taxon>
    </lineage>
</organism>
<sequence>MLDGTMESQVAEQNVGDKPRRKTKVRRIGCQTMIRVSGVKGLIVVDRFRTGHNHELVDVKDRQFQKLARRLHKYHKELIVMNSRLFLGPFFRLIVFWSEVYETVGLLKARSKDDIESFCGLIRDFRQKLEPTIEDLSKEHEIVQLLGCSAVAEIQILPPKLARNKGSGRRMLSSNTLAVAKAAKPKRLCGNCKQMAHHDKRNCPNPYAQRPPPLPESSSDGDDDDEELEEDDDSD</sequence>
<gene>
    <name evidence="2" type="ORF">RND81_07G169400</name>
</gene>
<dbReference type="AlphaFoldDB" id="A0AAW1JPC2"/>
<proteinExistence type="predicted"/>
<dbReference type="EMBL" id="JBDFQZ010000007">
    <property type="protein sequence ID" value="KAK9707048.1"/>
    <property type="molecule type" value="Genomic_DNA"/>
</dbReference>
<name>A0AAW1JPC2_SAPOF</name>
<evidence type="ECO:0000313" key="3">
    <source>
        <dbReference type="Proteomes" id="UP001443914"/>
    </source>
</evidence>
<feature type="region of interest" description="Disordered" evidence="1">
    <location>
        <begin position="1"/>
        <end position="24"/>
    </location>
</feature>